<dbReference type="Pfam" id="PF03602">
    <property type="entry name" value="Cons_hypoth95"/>
    <property type="match status" value="1"/>
</dbReference>
<dbReference type="Gene3D" id="3.40.50.150">
    <property type="entry name" value="Vaccinia Virus protein VP39"/>
    <property type="match status" value="1"/>
</dbReference>
<dbReference type="PANTHER" id="PTHR43542:SF1">
    <property type="entry name" value="METHYLTRANSFERASE"/>
    <property type="match status" value="1"/>
</dbReference>
<dbReference type="InterPro" id="IPR004398">
    <property type="entry name" value="RNA_MeTrfase_RsmD"/>
</dbReference>
<sequence>MGLRIISGSLRGKKLQAVRGRQVRPTADRLRESIFNILSSRVHEAIVLDLFAGTGALGIEAISRGAEYAVFIDNSPEALPVIARNIEACDYSRLTKVIKWDISKNLNCIKSSSPPFNMVFIDPPYNRNLIKPALRNLDRSNSLAQGADVVIEHAAAEPIPANHKAFEIDHQRKYGKTLVSFLSYVV</sequence>
<dbReference type="GO" id="GO:0003676">
    <property type="term" value="F:nucleic acid binding"/>
    <property type="evidence" value="ECO:0007669"/>
    <property type="project" value="InterPro"/>
</dbReference>
<dbReference type="PROSITE" id="PS00092">
    <property type="entry name" value="N6_MTASE"/>
    <property type="match status" value="1"/>
</dbReference>
<dbReference type="InterPro" id="IPR002052">
    <property type="entry name" value="DNA_methylase_N6_adenine_CS"/>
</dbReference>
<evidence type="ECO:0000256" key="2">
    <source>
        <dbReference type="ARBA" id="ARBA00022679"/>
    </source>
</evidence>
<organism evidence="3 4">
    <name type="scientific">Candidatus Desulfatibia vada</name>
    <dbReference type="NCBI Taxonomy" id="2841696"/>
    <lineage>
        <taxon>Bacteria</taxon>
        <taxon>Pseudomonadati</taxon>
        <taxon>Thermodesulfobacteriota</taxon>
        <taxon>Desulfobacteria</taxon>
        <taxon>Desulfobacterales</taxon>
        <taxon>Desulfobacterales incertae sedis</taxon>
        <taxon>Candidatus Desulfatibia</taxon>
    </lineage>
</organism>
<evidence type="ECO:0000256" key="1">
    <source>
        <dbReference type="ARBA" id="ARBA00022603"/>
    </source>
</evidence>
<dbReference type="NCBIfam" id="TIGR00095">
    <property type="entry name" value="16S rRNA (guanine(966)-N(2))-methyltransferase RsmD"/>
    <property type="match status" value="1"/>
</dbReference>
<accession>A0A8J6P223</accession>
<dbReference type="EC" id="2.1.1.171" evidence="3"/>
<proteinExistence type="predicted"/>
<protein>
    <submittedName>
        <fullName evidence="3">16S rRNA (Guanine(966)-N(2))-methyltransferase RsmD</fullName>
        <ecNumber evidence="3">2.1.1.171</ecNumber>
    </submittedName>
</protein>
<dbReference type="InterPro" id="IPR029063">
    <property type="entry name" value="SAM-dependent_MTases_sf"/>
</dbReference>
<evidence type="ECO:0000313" key="4">
    <source>
        <dbReference type="Proteomes" id="UP000605201"/>
    </source>
</evidence>
<keyword evidence="2 3" id="KW-0808">Transferase</keyword>
<dbReference type="Proteomes" id="UP000605201">
    <property type="component" value="Unassembled WGS sequence"/>
</dbReference>
<dbReference type="PANTHER" id="PTHR43542">
    <property type="entry name" value="METHYLTRANSFERASE"/>
    <property type="match status" value="1"/>
</dbReference>
<dbReference type="AlphaFoldDB" id="A0A8J6P223"/>
<gene>
    <name evidence="3" type="primary">rsmD</name>
    <name evidence="3" type="ORF">H8D96_13640</name>
</gene>
<dbReference type="EMBL" id="JACNIG010000256">
    <property type="protein sequence ID" value="MBC8432948.1"/>
    <property type="molecule type" value="Genomic_DNA"/>
</dbReference>
<dbReference type="CDD" id="cd02440">
    <property type="entry name" value="AdoMet_MTases"/>
    <property type="match status" value="1"/>
</dbReference>
<name>A0A8J6P223_9BACT</name>
<dbReference type="PIRSF" id="PIRSF004553">
    <property type="entry name" value="CHP00095"/>
    <property type="match status" value="1"/>
</dbReference>
<evidence type="ECO:0000313" key="3">
    <source>
        <dbReference type="EMBL" id="MBC8432948.1"/>
    </source>
</evidence>
<comment type="caution">
    <text evidence="3">The sequence shown here is derived from an EMBL/GenBank/DDBJ whole genome shotgun (WGS) entry which is preliminary data.</text>
</comment>
<dbReference type="SUPFAM" id="SSF53335">
    <property type="entry name" value="S-adenosyl-L-methionine-dependent methyltransferases"/>
    <property type="match status" value="1"/>
</dbReference>
<reference evidence="3 4" key="1">
    <citation type="submission" date="2020-08" db="EMBL/GenBank/DDBJ databases">
        <title>Bridging the membrane lipid divide: bacteria of the FCB group superphylum have the potential to synthesize archaeal ether lipids.</title>
        <authorList>
            <person name="Villanueva L."/>
            <person name="Von Meijenfeldt F.A.B."/>
            <person name="Westbye A.B."/>
            <person name="Yadav S."/>
            <person name="Hopmans E.C."/>
            <person name="Dutilh B.E."/>
            <person name="Sinninghe Damste J.S."/>
        </authorList>
    </citation>
    <scope>NUCLEOTIDE SEQUENCE [LARGE SCALE GENOMIC DNA]</scope>
    <source>
        <strain evidence="3">NIOZ-UU17</strain>
    </source>
</reference>
<dbReference type="GO" id="GO:0052913">
    <property type="term" value="F:16S rRNA (guanine(966)-N(2))-methyltransferase activity"/>
    <property type="evidence" value="ECO:0007669"/>
    <property type="project" value="UniProtKB-EC"/>
</dbReference>
<keyword evidence="1 3" id="KW-0489">Methyltransferase</keyword>